<protein>
    <recommendedName>
        <fullName evidence="1">Microcin J25-processing protein McjB C-terminal domain-containing protein</fullName>
    </recommendedName>
</protein>
<feature type="domain" description="Microcin J25-processing protein McjB C-terminal" evidence="1">
    <location>
        <begin position="121"/>
        <end position="218"/>
    </location>
</feature>
<dbReference type="Pfam" id="PF13471">
    <property type="entry name" value="Transglut_core3"/>
    <property type="match status" value="1"/>
</dbReference>
<dbReference type="NCBIfam" id="NF033537">
    <property type="entry name" value="lasso_biosyn_B2"/>
    <property type="match status" value="1"/>
</dbReference>
<proteinExistence type="predicted"/>
<sequence length="220" mass="23487">MAYHLPPHVSFGFLGDRAVALDLSADRYFLIAPREAAALAAAGTAAGETAPCAALDALVRRRLLAPGAGSPIAPIAAVDLRLSAVEAPPADGHITFLEVGLLRASAGLHLRLLGLNGTLVRWRALARRYEARPRLTAADADAIRVAQGFADARVLLPARQLCVPDSLALARVLWRRGIDADVYFGARLAPFMAHAWVQRGDILLSDTLNTVGEYTPVFRL</sequence>
<gene>
    <name evidence="2" type="ORF">SPPYR_1468</name>
</gene>
<reference evidence="2" key="1">
    <citation type="submission" date="2016-03" db="EMBL/GenBank/DDBJ databases">
        <authorList>
            <person name="Ploux O."/>
        </authorList>
    </citation>
    <scope>NUCLEOTIDE SEQUENCE</scope>
    <source>
        <strain evidence="2">UC10</strain>
    </source>
</reference>
<dbReference type="EMBL" id="LT598653">
    <property type="protein sequence ID" value="SBV32588.1"/>
    <property type="molecule type" value="Genomic_DNA"/>
</dbReference>
<organism evidence="2">
    <name type="scientific">uncultured Sphingopyxis sp</name>
    <dbReference type="NCBI Taxonomy" id="310581"/>
    <lineage>
        <taxon>Bacteria</taxon>
        <taxon>Pseudomonadati</taxon>
        <taxon>Pseudomonadota</taxon>
        <taxon>Alphaproteobacteria</taxon>
        <taxon>Sphingomonadales</taxon>
        <taxon>Sphingomonadaceae</taxon>
        <taxon>Sphingopyxis</taxon>
        <taxon>environmental samples</taxon>
    </lineage>
</organism>
<dbReference type="InterPro" id="IPR053521">
    <property type="entry name" value="McjB-like"/>
</dbReference>
<accession>A0A1Y5PRH4</accession>
<evidence type="ECO:0000313" key="2">
    <source>
        <dbReference type="EMBL" id="SBV32588.1"/>
    </source>
</evidence>
<dbReference type="AlphaFoldDB" id="A0A1Y5PRH4"/>
<name>A0A1Y5PRH4_9SPHN</name>
<dbReference type="InterPro" id="IPR032708">
    <property type="entry name" value="McjB_C"/>
</dbReference>
<evidence type="ECO:0000259" key="1">
    <source>
        <dbReference type="Pfam" id="PF13471"/>
    </source>
</evidence>
<dbReference type="KEGG" id="sphu:SPPYR_1468"/>